<evidence type="ECO:0000313" key="1">
    <source>
        <dbReference type="EMBL" id="ESA07154.1"/>
    </source>
</evidence>
<organism evidence="1">
    <name type="scientific">Rhizophagus irregularis (strain DAOM 181602 / DAOM 197198 / MUCL 43194)</name>
    <name type="common">Arbuscular mycorrhizal fungus</name>
    <name type="synonym">Glomus intraradices</name>
    <dbReference type="NCBI Taxonomy" id="747089"/>
    <lineage>
        <taxon>Eukaryota</taxon>
        <taxon>Fungi</taxon>
        <taxon>Fungi incertae sedis</taxon>
        <taxon>Mucoromycota</taxon>
        <taxon>Glomeromycotina</taxon>
        <taxon>Glomeromycetes</taxon>
        <taxon>Glomerales</taxon>
        <taxon>Glomeraceae</taxon>
        <taxon>Rhizophagus</taxon>
    </lineage>
</organism>
<dbReference type="VEuPathDB" id="FungiDB:RhiirFUN_016399"/>
<dbReference type="AlphaFoldDB" id="U9TG67"/>
<reference evidence="1" key="1">
    <citation type="submission" date="2013-07" db="EMBL/GenBank/DDBJ databases">
        <title>The genome of an arbuscular mycorrhizal fungus provides insights into the evolution of the oldest plant symbiosis.</title>
        <authorList>
            <consortium name="DOE Joint Genome Institute"/>
            <person name="Tisserant E."/>
            <person name="Malbreil M."/>
            <person name="Kuo A."/>
            <person name="Kohler A."/>
            <person name="Symeonidi A."/>
            <person name="Balestrini R."/>
            <person name="Charron P."/>
            <person name="Duensing N."/>
            <person name="Frei-dit-Frey N."/>
            <person name="Gianinazzi-Pearson V."/>
            <person name="Gilbert B."/>
            <person name="Handa Y."/>
            <person name="Hijri M."/>
            <person name="Kaul R."/>
            <person name="Kawaguchi M."/>
            <person name="Krajinski F."/>
            <person name="Lammers P."/>
            <person name="Lapierre D."/>
            <person name="Masclaux F.G."/>
            <person name="Murat C."/>
            <person name="Morin E."/>
            <person name="Ndikumana S."/>
            <person name="Pagni M."/>
            <person name="Petitpierre D."/>
            <person name="Requena N."/>
            <person name="Rosikiewicz P."/>
            <person name="Riley R."/>
            <person name="Saito K."/>
            <person name="San Clemente H."/>
            <person name="Shapiro H."/>
            <person name="van Tuinen D."/>
            <person name="Becard G."/>
            <person name="Bonfante P."/>
            <person name="Paszkowski U."/>
            <person name="Shachar-Hill Y."/>
            <person name="Young J.P."/>
            <person name="Sanders I.R."/>
            <person name="Henrissat B."/>
            <person name="Rensing S.A."/>
            <person name="Grigoriev I.V."/>
            <person name="Corradi N."/>
            <person name="Roux C."/>
            <person name="Martin F."/>
        </authorList>
    </citation>
    <scope>NUCLEOTIDE SEQUENCE</scope>
    <source>
        <strain evidence="1">DAOM 197198</strain>
    </source>
</reference>
<proteinExistence type="predicted"/>
<dbReference type="EMBL" id="KI290687">
    <property type="protein sequence ID" value="ESA07154.1"/>
    <property type="molecule type" value="Genomic_DNA"/>
</dbReference>
<gene>
    <name evidence="1" type="ORF">GLOINDRAFT_33248</name>
</gene>
<sequence length="179" mass="20927">MAVNSSSTTTKDIFIAKNLKVSLPATSKTSVSTYDQVPLQTPSTTPVFNHGYDFAIPDDLLPFIPNGPLYVQSTRTKRTFIIPGSNRWFTEVRRLKRVHDAEEATKQRLIDETNQSKLLITSLKKIEQCVNLTQDLTRFQNVYHKHMTSFSERRDRLKKKKIKSDHDRLLLQRRYLRRY</sequence>
<dbReference type="HOGENOM" id="CLU_1504223_0_0_1"/>
<name>U9TG67_RHIID</name>
<accession>U9TG67</accession>
<protein>
    <submittedName>
        <fullName evidence="1">Uncharacterized protein</fullName>
    </submittedName>
</protein>